<dbReference type="InterPro" id="IPR036864">
    <property type="entry name" value="Zn2-C6_fun-type_DNA-bd_sf"/>
</dbReference>
<keyword evidence="4" id="KW-0804">Transcription</keyword>
<dbReference type="PANTHER" id="PTHR37534:SF7">
    <property type="entry name" value="TRANSCRIPTIONAL ACTIVATOR PROTEIN UGA3"/>
    <property type="match status" value="1"/>
</dbReference>
<feature type="compositionally biased region" description="Polar residues" evidence="6">
    <location>
        <begin position="1"/>
        <end position="13"/>
    </location>
</feature>
<dbReference type="GO" id="GO:0005634">
    <property type="term" value="C:nucleus"/>
    <property type="evidence" value="ECO:0007669"/>
    <property type="project" value="UniProtKB-SubCell"/>
</dbReference>
<evidence type="ECO:0000256" key="6">
    <source>
        <dbReference type="SAM" id="MobiDB-lite"/>
    </source>
</evidence>
<dbReference type="GO" id="GO:0045944">
    <property type="term" value="P:positive regulation of transcription by RNA polymerase II"/>
    <property type="evidence" value="ECO:0007669"/>
    <property type="project" value="TreeGrafter"/>
</dbReference>
<comment type="caution">
    <text evidence="8">The sequence shown here is derived from an EMBL/GenBank/DDBJ whole genome shotgun (WGS) entry which is preliminary data.</text>
</comment>
<dbReference type="Pfam" id="PF11951">
    <property type="entry name" value="Fungal_trans_2"/>
    <property type="match status" value="1"/>
</dbReference>
<dbReference type="SUPFAM" id="SSF57701">
    <property type="entry name" value="Zn2/Cys6 DNA-binding domain"/>
    <property type="match status" value="1"/>
</dbReference>
<keyword evidence="2" id="KW-0805">Transcription regulation</keyword>
<dbReference type="EMBL" id="MDYP01000004">
    <property type="protein sequence ID" value="OQE10443.1"/>
    <property type="molecule type" value="Genomic_DNA"/>
</dbReference>
<protein>
    <recommendedName>
        <fullName evidence="7">Zn(2)-C6 fungal-type domain-containing protein</fullName>
    </recommendedName>
</protein>
<dbReference type="PANTHER" id="PTHR37534">
    <property type="entry name" value="TRANSCRIPTIONAL ACTIVATOR PROTEIN UGA3"/>
    <property type="match status" value="1"/>
</dbReference>
<evidence type="ECO:0000313" key="8">
    <source>
        <dbReference type="EMBL" id="OQE10443.1"/>
    </source>
</evidence>
<dbReference type="Pfam" id="PF00172">
    <property type="entry name" value="Zn_clus"/>
    <property type="match status" value="1"/>
</dbReference>
<keyword evidence="5" id="KW-0539">Nucleus</keyword>
<dbReference type="PROSITE" id="PS00463">
    <property type="entry name" value="ZN2_CY6_FUNGAL_1"/>
    <property type="match status" value="1"/>
</dbReference>
<feature type="region of interest" description="Disordered" evidence="6">
    <location>
        <begin position="279"/>
        <end position="299"/>
    </location>
</feature>
<feature type="domain" description="Zn(2)-C6 fungal-type" evidence="7">
    <location>
        <begin position="56"/>
        <end position="86"/>
    </location>
</feature>
<dbReference type="GO" id="GO:0000981">
    <property type="term" value="F:DNA-binding transcription factor activity, RNA polymerase II-specific"/>
    <property type="evidence" value="ECO:0007669"/>
    <property type="project" value="InterPro"/>
</dbReference>
<feature type="region of interest" description="Disordered" evidence="6">
    <location>
        <begin position="488"/>
        <end position="516"/>
    </location>
</feature>
<evidence type="ECO:0000259" key="7">
    <source>
        <dbReference type="PROSITE" id="PS50048"/>
    </source>
</evidence>
<dbReference type="Proteomes" id="UP000191518">
    <property type="component" value="Unassembled WGS sequence"/>
</dbReference>
<evidence type="ECO:0000313" key="9">
    <source>
        <dbReference type="Proteomes" id="UP000191518"/>
    </source>
</evidence>
<accession>A0A1V6SA29</accession>
<keyword evidence="3" id="KW-0238">DNA-binding</keyword>
<dbReference type="AlphaFoldDB" id="A0A1V6SA29"/>
<dbReference type="Gene3D" id="4.10.240.10">
    <property type="entry name" value="Zn(2)-C6 fungal-type DNA-binding domain"/>
    <property type="match status" value="1"/>
</dbReference>
<dbReference type="InterPro" id="IPR021858">
    <property type="entry name" value="Fun_TF"/>
</dbReference>
<feature type="region of interest" description="Disordered" evidence="6">
    <location>
        <begin position="124"/>
        <end position="167"/>
    </location>
</feature>
<dbReference type="GO" id="GO:0008270">
    <property type="term" value="F:zinc ion binding"/>
    <property type="evidence" value="ECO:0007669"/>
    <property type="project" value="InterPro"/>
</dbReference>
<evidence type="ECO:0000256" key="4">
    <source>
        <dbReference type="ARBA" id="ARBA00023163"/>
    </source>
</evidence>
<evidence type="ECO:0000256" key="1">
    <source>
        <dbReference type="ARBA" id="ARBA00004123"/>
    </source>
</evidence>
<dbReference type="CDD" id="cd00067">
    <property type="entry name" value="GAL4"/>
    <property type="match status" value="1"/>
</dbReference>
<comment type="subcellular location">
    <subcellularLocation>
        <location evidence="1">Nucleus</location>
    </subcellularLocation>
</comment>
<evidence type="ECO:0000256" key="2">
    <source>
        <dbReference type="ARBA" id="ARBA00023015"/>
    </source>
</evidence>
<name>A0A1V6SA29_9EURO</name>
<feature type="region of interest" description="Disordered" evidence="6">
    <location>
        <begin position="213"/>
        <end position="240"/>
    </location>
</feature>
<dbReference type="OrthoDB" id="648861at2759"/>
<dbReference type="GO" id="GO:0000976">
    <property type="term" value="F:transcription cis-regulatory region binding"/>
    <property type="evidence" value="ECO:0007669"/>
    <property type="project" value="TreeGrafter"/>
</dbReference>
<dbReference type="PROSITE" id="PS50048">
    <property type="entry name" value="ZN2_CY6_FUNGAL_2"/>
    <property type="match status" value="1"/>
</dbReference>
<reference evidence="9" key="1">
    <citation type="journal article" date="2017" name="Nat. Microbiol.">
        <title>Global analysis of biosynthetic gene clusters reveals vast potential of secondary metabolite production in Penicillium species.</title>
        <authorList>
            <person name="Nielsen J.C."/>
            <person name="Grijseels S."/>
            <person name="Prigent S."/>
            <person name="Ji B."/>
            <person name="Dainat J."/>
            <person name="Nielsen K.F."/>
            <person name="Frisvad J.C."/>
            <person name="Workman M."/>
            <person name="Nielsen J."/>
        </authorList>
    </citation>
    <scope>NUCLEOTIDE SEQUENCE [LARGE SCALE GENOMIC DNA]</scope>
    <source>
        <strain evidence="9">IBT 29486</strain>
    </source>
</reference>
<organism evidence="8 9">
    <name type="scientific">Penicillium vulpinum</name>
    <dbReference type="NCBI Taxonomy" id="29845"/>
    <lineage>
        <taxon>Eukaryota</taxon>
        <taxon>Fungi</taxon>
        <taxon>Dikarya</taxon>
        <taxon>Ascomycota</taxon>
        <taxon>Pezizomycotina</taxon>
        <taxon>Eurotiomycetes</taxon>
        <taxon>Eurotiomycetidae</taxon>
        <taxon>Eurotiales</taxon>
        <taxon>Aspergillaceae</taxon>
        <taxon>Penicillium</taxon>
    </lineage>
</organism>
<sequence>MRQYATPSANDSGQNDHDNSANSNPQQEKVAASGKDRQDRTRATRVGRSGPRSRLGCLTCKWRRVRCDQVHPVCGHCSRLQLDCDYEPHRQRRKHQRMNDVAPADQAQEALISLAAKGVQTDDSLAQSGGTLASNSTADLRHPWRLQDSPPVSNHAQDGMPGETSFGHFHSAGYLQSGVYATPSQCNDSLPPWDLSSAVNFVDVFSGGDTSWAQESSCTLPDIRDTPASFPPQGIQPIERGRFDSPLKFTESSAFKRLESVKSSHDRIASQAELLRVQSTPEAQTLTRSRTGPSLGSNEDPTRLFQLFRKIQQPPAAILIGGSKRWRRLQHYLCRLSDQSRAVHSSLLCFIELFMIDEITPEEDQSERCMKRILGHHALACQEIERKISKKGPIKPVTRECMLAAIFFLGWFEVIRDQDSSRSLFPRELANAVIMISAKWNRYSKQLLSWLNTLDSKATHLGREHLLAPETLHVVSYYHTEITSSLDRRTDYDDDGSDNPDQLSPDMSPGVSYSSPMESVNTPPFFSLGQVKQTILKAILQPALAWYLTSQSYCRRISAHDKHHRRRFTSDDEYEVITACKEIEIELFELWDSRPAAITMPTDQLMAVISPDIAIQLEEIFSTYVASFWILFVYLHRITWWHLPHSPLAKRALLEVWHHMQRAQGEEVDGPLRKIIHPCLMWPLFLFGSESQNQEHRTWAIEQLEALGEKRLAVPENGTNDDTLPPFKLSSGATKNAHRAAILLRELVKEQDAKQERVDDRDLSMRMFGCYFSIV</sequence>
<dbReference type="SMART" id="SM00066">
    <property type="entry name" value="GAL4"/>
    <property type="match status" value="1"/>
</dbReference>
<dbReference type="InterPro" id="IPR001138">
    <property type="entry name" value="Zn2Cys6_DnaBD"/>
</dbReference>
<keyword evidence="9" id="KW-1185">Reference proteome</keyword>
<feature type="region of interest" description="Disordered" evidence="6">
    <location>
        <begin position="1"/>
        <end position="52"/>
    </location>
</feature>
<proteinExistence type="predicted"/>
<evidence type="ECO:0000256" key="5">
    <source>
        <dbReference type="ARBA" id="ARBA00023242"/>
    </source>
</evidence>
<evidence type="ECO:0000256" key="3">
    <source>
        <dbReference type="ARBA" id="ARBA00023125"/>
    </source>
</evidence>
<feature type="compositionally biased region" description="Polar residues" evidence="6">
    <location>
        <begin position="124"/>
        <end position="138"/>
    </location>
</feature>
<dbReference type="STRING" id="29845.A0A1V6SA29"/>
<gene>
    <name evidence="8" type="ORF">PENVUL_c004G07227</name>
</gene>